<dbReference type="InterPro" id="IPR005122">
    <property type="entry name" value="Uracil-DNA_glycosylase-like"/>
</dbReference>
<dbReference type="Pfam" id="PF03167">
    <property type="entry name" value="UDG"/>
    <property type="match status" value="1"/>
</dbReference>
<feature type="domain" description="Uracil-DNA glycosylase-like" evidence="1">
    <location>
        <begin position="29"/>
        <end position="147"/>
    </location>
</feature>
<sequence length="167" mass="18933">MWNRLKPFLSPALTKDGVRYLKKDGTYSPAVRFWTSIKGIAKEIIENAIPGTDYAITEVVHCKSQHEHGVKEALCPQKYLSSVISLSPAKIIIVLGSTAKDIFNSYYKIKVDEKQKVFGPGEIENVKRYIVFLPHPNAFAHAHKLSNNFSLDKLSEIRHFVNSEEVF</sequence>
<dbReference type="Proteomes" id="UP000236910">
    <property type="component" value="Unassembled WGS sequence"/>
</dbReference>
<protein>
    <recommendedName>
        <fullName evidence="1">Uracil-DNA glycosylase-like domain-containing protein</fullName>
    </recommendedName>
</protein>
<evidence type="ECO:0000313" key="3">
    <source>
        <dbReference type="Proteomes" id="UP000236910"/>
    </source>
</evidence>
<dbReference type="AlphaFoldDB" id="A0A2J6X7W6"/>
<evidence type="ECO:0000313" key="2">
    <source>
        <dbReference type="EMBL" id="PMP83160.1"/>
    </source>
</evidence>
<gene>
    <name evidence="2" type="ORF">C0175_02365</name>
</gene>
<evidence type="ECO:0000259" key="1">
    <source>
        <dbReference type="Pfam" id="PF03167"/>
    </source>
</evidence>
<proteinExistence type="predicted"/>
<dbReference type="Gene3D" id="3.40.470.10">
    <property type="entry name" value="Uracil-DNA glycosylase-like domain"/>
    <property type="match status" value="1"/>
</dbReference>
<organism evidence="2 3">
    <name type="scientific">Caldisericum exile</name>
    <dbReference type="NCBI Taxonomy" id="693075"/>
    <lineage>
        <taxon>Bacteria</taxon>
        <taxon>Pseudomonadati</taxon>
        <taxon>Caldisericota/Cryosericota group</taxon>
        <taxon>Caldisericota</taxon>
        <taxon>Caldisericia</taxon>
        <taxon>Caldisericales</taxon>
        <taxon>Caldisericaceae</taxon>
        <taxon>Caldisericum</taxon>
    </lineage>
</organism>
<reference evidence="2 3" key="1">
    <citation type="submission" date="2018-01" db="EMBL/GenBank/DDBJ databases">
        <title>Metagenomic assembled genomes from two thermal pools in the Uzon Caldera, Kamchatka, Russia.</title>
        <authorList>
            <person name="Wilkins L."/>
            <person name="Ettinger C."/>
        </authorList>
    </citation>
    <scope>NUCLEOTIDE SEQUENCE [LARGE SCALE GENOMIC DNA]</scope>
    <source>
        <strain evidence="2">ARK-10</strain>
    </source>
</reference>
<comment type="caution">
    <text evidence="2">The sequence shown here is derived from an EMBL/GenBank/DDBJ whole genome shotgun (WGS) entry which is preliminary data.</text>
</comment>
<accession>A0A2J6X7W6</accession>
<dbReference type="InterPro" id="IPR036895">
    <property type="entry name" value="Uracil-DNA_glycosylase-like_sf"/>
</dbReference>
<dbReference type="EMBL" id="PNIX01000133">
    <property type="protein sequence ID" value="PMP83160.1"/>
    <property type="molecule type" value="Genomic_DNA"/>
</dbReference>
<name>A0A2J6X7W6_9BACT</name>